<evidence type="ECO:0000313" key="5">
    <source>
        <dbReference type="EMBL" id="MFC3935828.1"/>
    </source>
</evidence>
<dbReference type="InterPro" id="IPR036736">
    <property type="entry name" value="ACP-like_sf"/>
</dbReference>
<dbReference type="InterPro" id="IPR009081">
    <property type="entry name" value="PP-bd_ACP"/>
</dbReference>
<evidence type="ECO:0000256" key="3">
    <source>
        <dbReference type="ARBA" id="ARBA00022553"/>
    </source>
</evidence>
<keyword evidence="3" id="KW-0597">Phosphoprotein</keyword>
<dbReference type="InterPro" id="IPR020802">
    <property type="entry name" value="TesA-like"/>
</dbReference>
<dbReference type="Pfam" id="PF00550">
    <property type="entry name" value="PP-binding"/>
    <property type="match status" value="1"/>
</dbReference>
<dbReference type="InterPro" id="IPR001242">
    <property type="entry name" value="Condensation_dom"/>
</dbReference>
<feature type="domain" description="Carrier" evidence="4">
    <location>
        <begin position="1015"/>
        <end position="1091"/>
    </location>
</feature>
<dbReference type="Gene3D" id="3.40.50.980">
    <property type="match status" value="2"/>
</dbReference>
<sequence length="1362" mass="150855">MNSPTTYRIAERFARLGFEQRRAVYQKIKLEGLAIGQFPILKRDESAWDLCPASYAQVRQWFLWQLDPESTAYHITGALKLKGELNTGALRASFDALVARHESLRTVFRAGGDGLAEQVILKEGGVHLEEIDVSRVDASERAGRVQAAVTRLQQTPFDLERGPLLRVGVIREAADEHVLAVVMHHIVSDGWSLQVIVDEFVAQYRARVQGLDPELPALPIQYADYAVWQRNWLEAGEKECQLEHWKTQLGNEHPVLQLPVDHPRRPDGRYTTARHRLELPAALVRGLQVRARDEGATLFIALLAALQALLSRYSDHNDIRVGVPIANRHRVETEAVVGFFVNTQVLRNVIDRRMSLDQVFRQTKEVALGAQIHQDLPFEQLVEALQPERDLGANPLFQVMFNHQRSDRLAPLQLPGLSLKDYELGGQRAQFELTVDSIEAADGRVHVNFTYARELFEPGTIERMAGHYVAVLRALAERPQQAVDEVELLSEEERRQLTDWGVNEQRYLDVEPVHRLIERQTQQRPEATALLFGDEQLSYAELNVRANRLAHRLIGLGVKPEAKVGIAVERSVEMVVGLLAILKAGGAYVPLDPEYPAERLAYMIEDSGIGLLLTQSHVSRRLPGLDALDALELGTLELEGESEHDPQVAVHGDNLAYVIYTSGSTGRPKGAAIRHRSLVSCMSWMQQTYGLTPTDTVLHKAPFGFDVSAWEIFWPLTAGVRLVVANPGDHRDPERITELIRRHQITTLNFVPAMLQAFLAHEGIEEQTRLRYVICGGEAMPVATQGEALRRLAGVSLQNLYGPTETTIHVTQWTCRDDRASLVPIGRPISETSAYVLDESLNLVAQGVAGELYIGGELLGRGYLNRAGLSAERFVADPFDERGGRLYRTGDLVRWNVDGQIEYLGRLDHQVKIRGLRIELGEIEAHLLAQPEVREAVAVAKEGPGGVRLVGYISAVVGHAIDPALLRERLGKQLPDYMVPSVIVVLEALPLNANGKVDRKALPEPEFGIERGYEAPQGEVEEALARIWMEVLGVERVGRHDNFFELGGHSLLALKVIQQMRERGGKLHTGLRRLFAAPTIAAYCSHSDVGSRTVALNARCPGELPLFVVHDGWGSVLDYTLIARELGGRRQLIGLPVTQRDVVGGLSELASRHAETIVIHEPVGPCLIAGWSLGGALAPLIAAQLAAWGRDVAFVGAIDPFVPHDTAAAIPTLREQLVNFLGILLPQHAHDWIAADKEVHLQLDRTDDHPSQVARLIRLTRGRIAGAELHEYAALGDDELTGMFFTARVLQTAACLPCEVPSLCAPTTVWWSASRPQEERARFAAWLRAPHSTQYSVDADHLGIVRSPTLAGQLDAALNALS</sequence>
<dbReference type="Gene3D" id="2.30.38.10">
    <property type="entry name" value="Luciferase, Domain 3"/>
    <property type="match status" value="1"/>
</dbReference>
<organism evidence="5 6">
    <name type="scientific">Acidovorax facilis</name>
    <dbReference type="NCBI Taxonomy" id="12917"/>
    <lineage>
        <taxon>Bacteria</taxon>
        <taxon>Pseudomonadati</taxon>
        <taxon>Pseudomonadota</taxon>
        <taxon>Betaproteobacteria</taxon>
        <taxon>Burkholderiales</taxon>
        <taxon>Comamonadaceae</taxon>
        <taxon>Acidovorax</taxon>
    </lineage>
</organism>
<dbReference type="SMART" id="SM00824">
    <property type="entry name" value="PKS_TE"/>
    <property type="match status" value="1"/>
</dbReference>
<dbReference type="Pfam" id="PF13193">
    <property type="entry name" value="AMP-binding_C"/>
    <property type="match status" value="1"/>
</dbReference>
<dbReference type="InterPro" id="IPR045851">
    <property type="entry name" value="AMP-bd_C_sf"/>
</dbReference>
<dbReference type="InterPro" id="IPR001031">
    <property type="entry name" value="Thioesterase"/>
</dbReference>
<dbReference type="Proteomes" id="UP001595693">
    <property type="component" value="Unassembled WGS sequence"/>
</dbReference>
<evidence type="ECO:0000256" key="2">
    <source>
        <dbReference type="ARBA" id="ARBA00022450"/>
    </source>
</evidence>
<dbReference type="InterPro" id="IPR020845">
    <property type="entry name" value="AMP-binding_CS"/>
</dbReference>
<dbReference type="PROSITE" id="PS50075">
    <property type="entry name" value="CARRIER"/>
    <property type="match status" value="1"/>
</dbReference>
<dbReference type="InterPro" id="IPR029058">
    <property type="entry name" value="AB_hydrolase_fold"/>
</dbReference>
<dbReference type="InterPro" id="IPR010071">
    <property type="entry name" value="AA_adenyl_dom"/>
</dbReference>
<comment type="caution">
    <text evidence="5">The sequence shown here is derived from an EMBL/GenBank/DDBJ whole genome shotgun (WGS) entry which is preliminary data.</text>
</comment>
<dbReference type="PANTHER" id="PTHR45527">
    <property type="entry name" value="NONRIBOSOMAL PEPTIDE SYNTHETASE"/>
    <property type="match status" value="1"/>
</dbReference>
<dbReference type="Pfam" id="PF00501">
    <property type="entry name" value="AMP-binding"/>
    <property type="match status" value="1"/>
</dbReference>
<reference evidence="6" key="1">
    <citation type="journal article" date="2019" name="Int. J. Syst. Evol. Microbiol.">
        <title>The Global Catalogue of Microorganisms (GCM) 10K type strain sequencing project: providing services to taxonomists for standard genome sequencing and annotation.</title>
        <authorList>
            <consortium name="The Broad Institute Genomics Platform"/>
            <consortium name="The Broad Institute Genome Sequencing Center for Infectious Disease"/>
            <person name="Wu L."/>
            <person name="Ma J."/>
        </authorList>
    </citation>
    <scope>NUCLEOTIDE SEQUENCE [LARGE SCALE GENOMIC DNA]</scope>
    <source>
        <strain evidence="6">CCUG 2113</strain>
    </source>
</reference>
<dbReference type="SUPFAM" id="SSF56801">
    <property type="entry name" value="Acetyl-CoA synthetase-like"/>
    <property type="match status" value="1"/>
</dbReference>
<dbReference type="Pfam" id="PF00668">
    <property type="entry name" value="Condensation"/>
    <property type="match status" value="1"/>
</dbReference>
<dbReference type="RefSeq" id="WP_082437510.1">
    <property type="nucleotide sequence ID" value="NZ_JAMXAX010000018.1"/>
</dbReference>
<dbReference type="Gene3D" id="3.30.559.10">
    <property type="entry name" value="Chloramphenicol acetyltransferase-like domain"/>
    <property type="match status" value="1"/>
</dbReference>
<dbReference type="SUPFAM" id="SSF52777">
    <property type="entry name" value="CoA-dependent acyltransferases"/>
    <property type="match status" value="2"/>
</dbReference>
<dbReference type="CDD" id="cd19531">
    <property type="entry name" value="LCL_NRPS-like"/>
    <property type="match status" value="1"/>
</dbReference>
<keyword evidence="2" id="KW-0596">Phosphopantetheine</keyword>
<dbReference type="PANTHER" id="PTHR45527:SF14">
    <property type="entry name" value="PLIPASTATIN SYNTHASE SUBUNIT B"/>
    <property type="match status" value="1"/>
</dbReference>
<dbReference type="InterPro" id="IPR025110">
    <property type="entry name" value="AMP-bd_C"/>
</dbReference>
<comment type="cofactor">
    <cofactor evidence="1">
        <name>pantetheine 4'-phosphate</name>
        <dbReference type="ChEBI" id="CHEBI:47942"/>
    </cofactor>
</comment>
<dbReference type="EMBL" id="JBHSAJ010000040">
    <property type="protein sequence ID" value="MFC3935828.1"/>
    <property type="molecule type" value="Genomic_DNA"/>
</dbReference>
<keyword evidence="6" id="KW-1185">Reference proteome</keyword>
<dbReference type="Gene3D" id="1.10.1200.10">
    <property type="entry name" value="ACP-like"/>
    <property type="match status" value="1"/>
</dbReference>
<dbReference type="CDD" id="cd05930">
    <property type="entry name" value="A_NRPS"/>
    <property type="match status" value="1"/>
</dbReference>
<dbReference type="InterPro" id="IPR000873">
    <property type="entry name" value="AMP-dep_synth/lig_dom"/>
</dbReference>
<evidence type="ECO:0000313" key="6">
    <source>
        <dbReference type="Proteomes" id="UP001595693"/>
    </source>
</evidence>
<dbReference type="SUPFAM" id="SSF53474">
    <property type="entry name" value="alpha/beta-Hydrolases"/>
    <property type="match status" value="1"/>
</dbReference>
<dbReference type="PROSITE" id="PS00455">
    <property type="entry name" value="AMP_BINDING"/>
    <property type="match status" value="1"/>
</dbReference>
<accession>A0ABV8DBV1</accession>
<evidence type="ECO:0000259" key="4">
    <source>
        <dbReference type="PROSITE" id="PS50075"/>
    </source>
</evidence>
<dbReference type="Gene3D" id="3.30.559.30">
    <property type="entry name" value="Nonribosomal peptide synthetase, condensation domain"/>
    <property type="match status" value="1"/>
</dbReference>
<gene>
    <name evidence="5" type="ORF">ACFOW3_14510</name>
</gene>
<dbReference type="InterPro" id="IPR023213">
    <property type="entry name" value="CAT-like_dom_sf"/>
</dbReference>
<name>A0ABV8DBV1_9BURK</name>
<dbReference type="Gene3D" id="3.30.300.30">
    <property type="match status" value="1"/>
</dbReference>
<dbReference type="NCBIfam" id="TIGR01733">
    <property type="entry name" value="AA-adenyl-dom"/>
    <property type="match status" value="1"/>
</dbReference>
<dbReference type="InterPro" id="IPR006162">
    <property type="entry name" value="Ppantetheine_attach_site"/>
</dbReference>
<protein>
    <submittedName>
        <fullName evidence="5">Non-ribosomal peptide synthetase</fullName>
    </submittedName>
</protein>
<dbReference type="Gene3D" id="3.40.50.1820">
    <property type="entry name" value="alpha/beta hydrolase"/>
    <property type="match status" value="1"/>
</dbReference>
<dbReference type="SUPFAM" id="SSF47336">
    <property type="entry name" value="ACP-like"/>
    <property type="match status" value="1"/>
</dbReference>
<evidence type="ECO:0000256" key="1">
    <source>
        <dbReference type="ARBA" id="ARBA00001957"/>
    </source>
</evidence>
<dbReference type="Pfam" id="PF00975">
    <property type="entry name" value="Thioesterase"/>
    <property type="match status" value="1"/>
</dbReference>
<dbReference type="PROSITE" id="PS00012">
    <property type="entry name" value="PHOSPHOPANTETHEINE"/>
    <property type="match status" value="1"/>
</dbReference>
<proteinExistence type="predicted"/>